<evidence type="ECO:0000256" key="2">
    <source>
        <dbReference type="SAM" id="SignalP"/>
    </source>
</evidence>
<keyword evidence="1" id="KW-0812">Transmembrane</keyword>
<keyword evidence="2" id="KW-0732">Signal</keyword>
<sequence>MFRKFAIAAVAVATMATAAVTITPNEAHAKNRHGGAIAAGAIIGLAAGAIIASQAQPRYYQPVRCQNRPVTRWSPYHGRYIVVGYQRVCY</sequence>
<dbReference type="STRING" id="187304.B0E33_25380"/>
<dbReference type="OrthoDB" id="7679231at2"/>
<dbReference type="AlphaFoldDB" id="A0A0M6XXF0"/>
<accession>A0A0M6XXF0</accession>
<proteinExistence type="predicted"/>
<evidence type="ECO:0000313" key="4">
    <source>
        <dbReference type="Proteomes" id="UP000048926"/>
    </source>
</evidence>
<evidence type="ECO:0008006" key="5">
    <source>
        <dbReference type="Google" id="ProtNLM"/>
    </source>
</evidence>
<dbReference type="KEGG" id="lagg:B0E33_25380"/>
<feature type="chain" id="PRO_5005807295" description="Tyrosyl-tRNA synthetase" evidence="2">
    <location>
        <begin position="19"/>
        <end position="90"/>
    </location>
</feature>
<keyword evidence="4" id="KW-1185">Reference proteome</keyword>
<feature type="signal peptide" evidence="2">
    <location>
        <begin position="1"/>
        <end position="18"/>
    </location>
</feature>
<feature type="transmembrane region" description="Helical" evidence="1">
    <location>
        <begin position="34"/>
        <end position="52"/>
    </location>
</feature>
<name>A0A0M6XXF0_9HYPH</name>
<organism evidence="3 4">
    <name type="scientific">Roseibium aggregatum</name>
    <dbReference type="NCBI Taxonomy" id="187304"/>
    <lineage>
        <taxon>Bacteria</taxon>
        <taxon>Pseudomonadati</taxon>
        <taxon>Pseudomonadota</taxon>
        <taxon>Alphaproteobacteria</taxon>
        <taxon>Hyphomicrobiales</taxon>
        <taxon>Stappiaceae</taxon>
        <taxon>Roseibium</taxon>
    </lineage>
</organism>
<dbReference type="Proteomes" id="UP000048926">
    <property type="component" value="Unassembled WGS sequence"/>
</dbReference>
<evidence type="ECO:0000256" key="1">
    <source>
        <dbReference type="SAM" id="Phobius"/>
    </source>
</evidence>
<dbReference type="RefSeq" id="WP_031268405.1">
    <property type="nucleotide sequence ID" value="NZ_CP045617.1"/>
</dbReference>
<keyword evidence="1" id="KW-1133">Transmembrane helix</keyword>
<gene>
    <name evidence="3" type="ORF">LAL4801_00955</name>
</gene>
<keyword evidence="1" id="KW-0472">Membrane</keyword>
<evidence type="ECO:0000313" key="3">
    <source>
        <dbReference type="EMBL" id="CTQ42524.1"/>
    </source>
</evidence>
<dbReference type="EMBL" id="CXST01000001">
    <property type="protein sequence ID" value="CTQ42524.1"/>
    <property type="molecule type" value="Genomic_DNA"/>
</dbReference>
<reference evidence="4" key="1">
    <citation type="submission" date="2015-07" db="EMBL/GenBank/DDBJ databases">
        <authorList>
            <person name="Rodrigo-Torres Lidia"/>
            <person name="Arahal R.David."/>
        </authorList>
    </citation>
    <scope>NUCLEOTIDE SEQUENCE [LARGE SCALE GENOMIC DNA]</scope>
    <source>
        <strain evidence="4">CECT 4801</strain>
    </source>
</reference>
<protein>
    <recommendedName>
        <fullName evidence="5">Tyrosyl-tRNA synthetase</fullName>
    </recommendedName>
</protein>